<dbReference type="Pfam" id="PF13581">
    <property type="entry name" value="HATPase_c_2"/>
    <property type="match status" value="1"/>
</dbReference>
<dbReference type="RefSeq" id="WP_145787798.1">
    <property type="nucleotide sequence ID" value="NZ_BAAABR010000026.1"/>
</dbReference>
<dbReference type="CDD" id="cd16936">
    <property type="entry name" value="HATPase_RsbW-like"/>
    <property type="match status" value="1"/>
</dbReference>
<keyword evidence="4" id="KW-1185">Reference proteome</keyword>
<dbReference type="Gene3D" id="3.30.565.10">
    <property type="entry name" value="Histidine kinase-like ATPase, C-terminal domain"/>
    <property type="match status" value="1"/>
</dbReference>
<gene>
    <name evidence="3" type="ORF">FB465_0925</name>
</gene>
<dbReference type="InterPro" id="IPR036890">
    <property type="entry name" value="HATPase_C_sf"/>
</dbReference>
<evidence type="ECO:0000256" key="1">
    <source>
        <dbReference type="ARBA" id="ARBA00022527"/>
    </source>
</evidence>
<reference evidence="3 4" key="1">
    <citation type="submission" date="2019-06" db="EMBL/GenBank/DDBJ databases">
        <title>Sequencing the genomes of 1000 actinobacteria strains.</title>
        <authorList>
            <person name="Klenk H.-P."/>
        </authorList>
    </citation>
    <scope>NUCLEOTIDE SEQUENCE [LARGE SCALE GENOMIC DNA]</scope>
    <source>
        <strain evidence="3 4">DSM 41649</strain>
    </source>
</reference>
<sequence length="137" mass="14138">MISVGVSGIPAFSLDLDGRPGSARTARRVTMRFLAGLGDGAGPGPAEDTRQDVVLVVSELVGNACRHAPGPCRLTVSVTGSGTVEVAVEDTSPRLPEPRRVPEPAGYGLRVVNGLSRGFRVVPTGTGKIVHATVAER</sequence>
<name>A0A561EK43_9ACTN</name>
<dbReference type="InterPro" id="IPR050267">
    <property type="entry name" value="Anti-sigma-factor_SerPK"/>
</dbReference>
<accession>A0A561EK43</accession>
<keyword evidence="3" id="KW-0418">Kinase</keyword>
<organism evidence="3 4">
    <name type="scientific">Kitasatospora atroaurantiaca</name>
    <dbReference type="NCBI Taxonomy" id="285545"/>
    <lineage>
        <taxon>Bacteria</taxon>
        <taxon>Bacillati</taxon>
        <taxon>Actinomycetota</taxon>
        <taxon>Actinomycetes</taxon>
        <taxon>Kitasatosporales</taxon>
        <taxon>Streptomycetaceae</taxon>
        <taxon>Kitasatospora</taxon>
    </lineage>
</organism>
<evidence type="ECO:0000313" key="4">
    <source>
        <dbReference type="Proteomes" id="UP000318416"/>
    </source>
</evidence>
<dbReference type="PANTHER" id="PTHR35526:SF3">
    <property type="entry name" value="ANTI-SIGMA-F FACTOR RSBW"/>
    <property type="match status" value="1"/>
</dbReference>
<comment type="caution">
    <text evidence="3">The sequence shown here is derived from an EMBL/GenBank/DDBJ whole genome shotgun (WGS) entry which is preliminary data.</text>
</comment>
<proteinExistence type="predicted"/>
<evidence type="ECO:0000313" key="3">
    <source>
        <dbReference type="EMBL" id="TWE15969.1"/>
    </source>
</evidence>
<keyword evidence="1" id="KW-0723">Serine/threonine-protein kinase</keyword>
<evidence type="ECO:0000259" key="2">
    <source>
        <dbReference type="Pfam" id="PF13581"/>
    </source>
</evidence>
<protein>
    <submittedName>
        <fullName evidence="3">Histidine kinase-like protein</fullName>
    </submittedName>
</protein>
<dbReference type="Proteomes" id="UP000318416">
    <property type="component" value="Unassembled WGS sequence"/>
</dbReference>
<dbReference type="EMBL" id="VIVR01000001">
    <property type="protein sequence ID" value="TWE15969.1"/>
    <property type="molecule type" value="Genomic_DNA"/>
</dbReference>
<dbReference type="OrthoDB" id="5184679at2"/>
<feature type="domain" description="Histidine kinase/HSP90-like ATPase" evidence="2">
    <location>
        <begin position="19"/>
        <end position="131"/>
    </location>
</feature>
<keyword evidence="3" id="KW-0808">Transferase</keyword>
<dbReference type="GO" id="GO:0004674">
    <property type="term" value="F:protein serine/threonine kinase activity"/>
    <property type="evidence" value="ECO:0007669"/>
    <property type="project" value="UniProtKB-KW"/>
</dbReference>
<dbReference type="InterPro" id="IPR003594">
    <property type="entry name" value="HATPase_dom"/>
</dbReference>
<dbReference type="PANTHER" id="PTHR35526">
    <property type="entry name" value="ANTI-SIGMA-F FACTOR RSBW-RELATED"/>
    <property type="match status" value="1"/>
</dbReference>
<dbReference type="AlphaFoldDB" id="A0A561EK43"/>
<dbReference type="SUPFAM" id="SSF55874">
    <property type="entry name" value="ATPase domain of HSP90 chaperone/DNA topoisomerase II/histidine kinase"/>
    <property type="match status" value="1"/>
</dbReference>